<dbReference type="Pfam" id="PF02545">
    <property type="entry name" value="Maf"/>
    <property type="match status" value="1"/>
</dbReference>
<comment type="catalytic activity">
    <reaction evidence="4">
        <text>dTTP + H2O = dTMP + diphosphate + H(+)</text>
        <dbReference type="Rhea" id="RHEA:28534"/>
        <dbReference type="ChEBI" id="CHEBI:15377"/>
        <dbReference type="ChEBI" id="CHEBI:15378"/>
        <dbReference type="ChEBI" id="CHEBI:33019"/>
        <dbReference type="ChEBI" id="CHEBI:37568"/>
        <dbReference type="ChEBI" id="CHEBI:63528"/>
        <dbReference type="EC" id="3.6.1.9"/>
    </reaction>
</comment>
<comment type="function">
    <text evidence="4">Nucleoside triphosphate pyrophosphatase that hydrolyzes dTTP and UTP. May have a dual role in cell division arrest and in preventing the incorporation of modified nucleotides into cellular nucleic acids.</text>
</comment>
<dbReference type="GO" id="GO:0036221">
    <property type="term" value="F:UTP diphosphatase activity"/>
    <property type="evidence" value="ECO:0007669"/>
    <property type="project" value="RHEA"/>
</dbReference>
<dbReference type="CDD" id="cd00555">
    <property type="entry name" value="Maf"/>
    <property type="match status" value="1"/>
</dbReference>
<keyword evidence="2 4" id="KW-0378">Hydrolase</keyword>
<dbReference type="GO" id="GO:0005737">
    <property type="term" value="C:cytoplasm"/>
    <property type="evidence" value="ECO:0007669"/>
    <property type="project" value="UniProtKB-SubCell"/>
</dbReference>
<evidence type="ECO:0000313" key="5">
    <source>
        <dbReference type="EMBL" id="RDV25558.1"/>
    </source>
</evidence>
<name>A0A3D8M763_9ALTE</name>
<dbReference type="Gene3D" id="3.90.950.10">
    <property type="match status" value="1"/>
</dbReference>
<proteinExistence type="inferred from homology"/>
<evidence type="ECO:0000256" key="3">
    <source>
        <dbReference type="ARBA" id="ARBA00023080"/>
    </source>
</evidence>
<feature type="site" description="Important for substrate specificity" evidence="4">
    <location>
        <position position="13"/>
    </location>
</feature>
<dbReference type="RefSeq" id="WP_115593211.1">
    <property type="nucleotide sequence ID" value="NZ_QRHA01000006.1"/>
</dbReference>
<dbReference type="SUPFAM" id="SSF52972">
    <property type="entry name" value="ITPase-like"/>
    <property type="match status" value="1"/>
</dbReference>
<feature type="site" description="Important for substrate specificity" evidence="4">
    <location>
        <position position="158"/>
    </location>
</feature>
<dbReference type="PANTHER" id="PTHR43213">
    <property type="entry name" value="BIFUNCTIONAL DTTP/UTP PYROPHOSPHATASE/METHYLTRANSFERASE PROTEIN-RELATED"/>
    <property type="match status" value="1"/>
</dbReference>
<dbReference type="GO" id="GO:0036218">
    <property type="term" value="F:dTTP diphosphatase activity"/>
    <property type="evidence" value="ECO:0007669"/>
    <property type="project" value="RHEA"/>
</dbReference>
<comment type="catalytic activity">
    <reaction evidence="4">
        <text>UTP + H2O = UMP + diphosphate + H(+)</text>
        <dbReference type="Rhea" id="RHEA:29395"/>
        <dbReference type="ChEBI" id="CHEBI:15377"/>
        <dbReference type="ChEBI" id="CHEBI:15378"/>
        <dbReference type="ChEBI" id="CHEBI:33019"/>
        <dbReference type="ChEBI" id="CHEBI:46398"/>
        <dbReference type="ChEBI" id="CHEBI:57865"/>
        <dbReference type="EC" id="3.6.1.9"/>
    </reaction>
</comment>
<keyword evidence="3 4" id="KW-0546">Nucleotide metabolism</keyword>
<comment type="subcellular location">
    <subcellularLocation>
        <location evidence="4">Cytoplasm</location>
    </subcellularLocation>
</comment>
<dbReference type="NCBIfam" id="TIGR00172">
    <property type="entry name" value="maf"/>
    <property type="match status" value="1"/>
</dbReference>
<comment type="caution">
    <text evidence="5">The sequence shown here is derived from an EMBL/GenBank/DDBJ whole genome shotgun (WGS) entry which is preliminary data.</text>
</comment>
<dbReference type="OrthoDB" id="9807767at2"/>
<dbReference type="PIRSF" id="PIRSF006305">
    <property type="entry name" value="Maf"/>
    <property type="match status" value="1"/>
</dbReference>
<keyword evidence="6" id="KW-1185">Reference proteome</keyword>
<dbReference type="InterPro" id="IPR029001">
    <property type="entry name" value="ITPase-like_fam"/>
</dbReference>
<dbReference type="EC" id="3.6.1.9" evidence="4"/>
<dbReference type="Proteomes" id="UP000256561">
    <property type="component" value="Unassembled WGS sequence"/>
</dbReference>
<accession>A0A3D8M763</accession>
<dbReference type="HAMAP" id="MF_00528">
    <property type="entry name" value="Maf"/>
    <property type="match status" value="1"/>
</dbReference>
<dbReference type="InterPro" id="IPR003697">
    <property type="entry name" value="Maf-like"/>
</dbReference>
<feature type="active site" description="Proton acceptor" evidence="4">
    <location>
        <position position="75"/>
    </location>
</feature>
<comment type="cofactor">
    <cofactor evidence="1 4">
        <name>a divalent metal cation</name>
        <dbReference type="ChEBI" id="CHEBI:60240"/>
    </cofactor>
</comment>
<dbReference type="PANTHER" id="PTHR43213:SF5">
    <property type="entry name" value="BIFUNCTIONAL DTTP_UTP PYROPHOSPHATASE_METHYLTRANSFERASE PROTEIN-RELATED"/>
    <property type="match status" value="1"/>
</dbReference>
<comment type="similarity">
    <text evidence="4">Belongs to the Maf family. YhdE subfamily.</text>
</comment>
<dbReference type="GO" id="GO:0009117">
    <property type="term" value="P:nucleotide metabolic process"/>
    <property type="evidence" value="ECO:0007669"/>
    <property type="project" value="UniProtKB-KW"/>
</dbReference>
<evidence type="ECO:0000256" key="4">
    <source>
        <dbReference type="HAMAP-Rule" id="MF_00528"/>
    </source>
</evidence>
<organism evidence="5 6">
    <name type="scientific">Alteromonas aestuariivivens</name>
    <dbReference type="NCBI Taxonomy" id="1938339"/>
    <lineage>
        <taxon>Bacteria</taxon>
        <taxon>Pseudomonadati</taxon>
        <taxon>Pseudomonadota</taxon>
        <taxon>Gammaproteobacteria</taxon>
        <taxon>Alteromonadales</taxon>
        <taxon>Alteromonadaceae</taxon>
        <taxon>Alteromonas/Salinimonas group</taxon>
        <taxon>Alteromonas</taxon>
    </lineage>
</organism>
<gene>
    <name evidence="5" type="ORF">DXV75_09710</name>
</gene>
<reference evidence="6" key="1">
    <citation type="submission" date="2018-08" db="EMBL/GenBank/DDBJ databases">
        <authorList>
            <person name="Zhang J."/>
            <person name="Du Z.-J."/>
        </authorList>
    </citation>
    <scope>NUCLEOTIDE SEQUENCE [LARGE SCALE GENOMIC DNA]</scope>
    <source>
        <strain evidence="6">KCTC 52655</strain>
    </source>
</reference>
<dbReference type="EMBL" id="QRHA01000006">
    <property type="protein sequence ID" value="RDV25558.1"/>
    <property type="molecule type" value="Genomic_DNA"/>
</dbReference>
<evidence type="ECO:0000256" key="2">
    <source>
        <dbReference type="ARBA" id="ARBA00022801"/>
    </source>
</evidence>
<sequence>MPPSLILASASPRRTELLTQIGIQHRLMPVDIDESPQYQELPLHLVERLAKEKAREAYSRLSGERQQDSVVLAADTLIALDNLPLGKPTDKADCVRMLLSMSDREHEVLTAISLISTQRQVTQCVATRVRFGTVTEQDIHAYWETGEPQDKAGGYGIQGIGGQFVKSVNGSVSSVIGLPLYETKRLLKHFGVLL</sequence>
<evidence type="ECO:0000256" key="1">
    <source>
        <dbReference type="ARBA" id="ARBA00001968"/>
    </source>
</evidence>
<keyword evidence="4" id="KW-0963">Cytoplasm</keyword>
<evidence type="ECO:0000313" key="6">
    <source>
        <dbReference type="Proteomes" id="UP000256561"/>
    </source>
</evidence>
<dbReference type="AlphaFoldDB" id="A0A3D8M763"/>
<protein>
    <recommendedName>
        <fullName evidence="4">dTTP/UTP pyrophosphatase</fullName>
        <shortName evidence="4">dTTPase/UTPase</shortName>
        <ecNumber evidence="4">3.6.1.9</ecNumber>
    </recommendedName>
    <alternativeName>
        <fullName evidence="4">Nucleoside triphosphate pyrophosphatase</fullName>
    </alternativeName>
    <alternativeName>
        <fullName evidence="4">Nucleotide pyrophosphatase</fullName>
        <shortName evidence="4">Nucleotide PPase</shortName>
    </alternativeName>
</protein>
<feature type="site" description="Important for substrate specificity" evidence="4">
    <location>
        <position position="76"/>
    </location>
</feature>
<comment type="caution">
    <text evidence="4">Lacks conserved residue(s) required for the propagation of feature annotation.</text>
</comment>